<sequence>MSSVPPNVIDDIADTLRTNYVGFVGFTILIWDHLDTFTTEVEYIWKGKKGLLVYLFLLNRTNTAGIYRQSSRLPIPNIHT</sequence>
<dbReference type="InterPro" id="IPR045340">
    <property type="entry name" value="DUF6533"/>
</dbReference>
<organism evidence="2 3">
    <name type="scientific">Mycena rosella</name>
    <name type="common">Pink bonnet</name>
    <name type="synonym">Agaricus rosellus</name>
    <dbReference type="NCBI Taxonomy" id="1033263"/>
    <lineage>
        <taxon>Eukaryota</taxon>
        <taxon>Fungi</taxon>
        <taxon>Dikarya</taxon>
        <taxon>Basidiomycota</taxon>
        <taxon>Agaricomycotina</taxon>
        <taxon>Agaricomycetes</taxon>
        <taxon>Agaricomycetidae</taxon>
        <taxon>Agaricales</taxon>
        <taxon>Marasmiineae</taxon>
        <taxon>Mycenaceae</taxon>
        <taxon>Mycena</taxon>
    </lineage>
</organism>
<evidence type="ECO:0000259" key="1">
    <source>
        <dbReference type="Pfam" id="PF20151"/>
    </source>
</evidence>
<comment type="caution">
    <text evidence="2">The sequence shown here is derived from an EMBL/GenBank/DDBJ whole genome shotgun (WGS) entry which is preliminary data.</text>
</comment>
<dbReference type="Pfam" id="PF20151">
    <property type="entry name" value="DUF6533"/>
    <property type="match status" value="1"/>
</dbReference>
<name>A0AAD7CDD0_MYCRO</name>
<protein>
    <recommendedName>
        <fullName evidence="1">DUF6533 domain-containing protein</fullName>
    </recommendedName>
</protein>
<reference evidence="2" key="1">
    <citation type="submission" date="2023-03" db="EMBL/GenBank/DDBJ databases">
        <title>Massive genome expansion in bonnet fungi (Mycena s.s.) driven by repeated elements and novel gene families across ecological guilds.</title>
        <authorList>
            <consortium name="Lawrence Berkeley National Laboratory"/>
            <person name="Harder C.B."/>
            <person name="Miyauchi S."/>
            <person name="Viragh M."/>
            <person name="Kuo A."/>
            <person name="Thoen E."/>
            <person name="Andreopoulos B."/>
            <person name="Lu D."/>
            <person name="Skrede I."/>
            <person name="Drula E."/>
            <person name="Henrissat B."/>
            <person name="Morin E."/>
            <person name="Kohler A."/>
            <person name="Barry K."/>
            <person name="LaButti K."/>
            <person name="Morin E."/>
            <person name="Salamov A."/>
            <person name="Lipzen A."/>
            <person name="Mereny Z."/>
            <person name="Hegedus B."/>
            <person name="Baldrian P."/>
            <person name="Stursova M."/>
            <person name="Weitz H."/>
            <person name="Taylor A."/>
            <person name="Grigoriev I.V."/>
            <person name="Nagy L.G."/>
            <person name="Martin F."/>
            <person name="Kauserud H."/>
        </authorList>
    </citation>
    <scope>NUCLEOTIDE SEQUENCE</scope>
    <source>
        <strain evidence="2">CBHHK067</strain>
    </source>
</reference>
<keyword evidence="3" id="KW-1185">Reference proteome</keyword>
<gene>
    <name evidence="2" type="ORF">B0H17DRAFT_1215758</name>
</gene>
<evidence type="ECO:0000313" key="3">
    <source>
        <dbReference type="Proteomes" id="UP001221757"/>
    </source>
</evidence>
<accession>A0AAD7CDD0</accession>
<dbReference type="Proteomes" id="UP001221757">
    <property type="component" value="Unassembled WGS sequence"/>
</dbReference>
<dbReference type="EMBL" id="JARKIE010000386">
    <property type="protein sequence ID" value="KAJ7646188.1"/>
    <property type="molecule type" value="Genomic_DNA"/>
</dbReference>
<evidence type="ECO:0000313" key="2">
    <source>
        <dbReference type="EMBL" id="KAJ7646188.1"/>
    </source>
</evidence>
<feature type="domain" description="DUF6533" evidence="1">
    <location>
        <begin position="20"/>
        <end position="62"/>
    </location>
</feature>
<dbReference type="AlphaFoldDB" id="A0AAD7CDD0"/>
<proteinExistence type="predicted"/>